<keyword evidence="2" id="KW-0812">Transmembrane</keyword>
<gene>
    <name evidence="4" type="ORF">MCNS_21760</name>
</gene>
<feature type="compositionally biased region" description="Pro residues" evidence="1">
    <location>
        <begin position="54"/>
        <end position="70"/>
    </location>
</feature>
<evidence type="ECO:0000313" key="4">
    <source>
        <dbReference type="EMBL" id="BBZ39113.1"/>
    </source>
</evidence>
<proteinExistence type="predicted"/>
<feature type="region of interest" description="Disordered" evidence="1">
    <location>
        <begin position="39"/>
        <end position="74"/>
    </location>
</feature>
<dbReference type="OrthoDB" id="4750517at2"/>
<keyword evidence="2" id="KW-0472">Membrane</keyword>
<keyword evidence="5" id="KW-1185">Reference proteome</keyword>
<dbReference type="Proteomes" id="UP000467385">
    <property type="component" value="Chromosome"/>
</dbReference>
<evidence type="ECO:0000256" key="1">
    <source>
        <dbReference type="SAM" id="MobiDB-lite"/>
    </source>
</evidence>
<accession>A0A1X1TDB4</accession>
<dbReference type="Pfam" id="PF18914">
    <property type="entry name" value="DUF5666"/>
    <property type="match status" value="1"/>
</dbReference>
<dbReference type="AlphaFoldDB" id="A0A1X1TDB4"/>
<protein>
    <recommendedName>
        <fullName evidence="3">DUF5666 domain-containing protein</fullName>
    </recommendedName>
</protein>
<dbReference type="EMBL" id="AP022613">
    <property type="protein sequence ID" value="BBZ39113.1"/>
    <property type="molecule type" value="Genomic_DNA"/>
</dbReference>
<dbReference type="RefSeq" id="WP_085232760.1">
    <property type="nucleotide sequence ID" value="NZ_AP022613.1"/>
</dbReference>
<organism evidence="4 5">
    <name type="scientific">Mycobacterium conspicuum</name>
    <dbReference type="NCBI Taxonomy" id="44010"/>
    <lineage>
        <taxon>Bacteria</taxon>
        <taxon>Bacillati</taxon>
        <taxon>Actinomycetota</taxon>
        <taxon>Actinomycetes</taxon>
        <taxon>Mycobacteriales</taxon>
        <taxon>Mycobacteriaceae</taxon>
        <taxon>Mycobacterium</taxon>
    </lineage>
</organism>
<evidence type="ECO:0000259" key="3">
    <source>
        <dbReference type="Pfam" id="PF18914"/>
    </source>
</evidence>
<feature type="domain" description="DUF5666" evidence="3">
    <location>
        <begin position="160"/>
        <end position="221"/>
    </location>
</feature>
<evidence type="ECO:0000313" key="5">
    <source>
        <dbReference type="Proteomes" id="UP000467385"/>
    </source>
</evidence>
<sequence length="253" mass="25985">MPTIDTPVHRRRLIRFGIPAAVIAFIVLCVAMCGPSNNAPTNTGKPTVTATAPKPAPPPPPPAPPPPPPAKDYVEGLVQSVSGGVIALRTRSGSATVDFSPQTRVVEQTPAELTDVTPGSCINVRATPQSARPPAAITAQSVTITPAVDGGECPPPAGYYGTVTSISGNTIAVNGLGPTPTTVTVTDSTTYNKQTPSSSDAIANGKCMGAQGSNEGGALQAMTIALQACPPMGRPHHHLHIPHLPIHLPFHRH</sequence>
<reference evidence="4 5" key="1">
    <citation type="journal article" date="2019" name="Emerg. Microbes Infect.">
        <title>Comprehensive subspecies identification of 175 nontuberculous mycobacteria species based on 7547 genomic profiles.</title>
        <authorList>
            <person name="Matsumoto Y."/>
            <person name="Kinjo T."/>
            <person name="Motooka D."/>
            <person name="Nabeya D."/>
            <person name="Jung N."/>
            <person name="Uechi K."/>
            <person name="Horii T."/>
            <person name="Iida T."/>
            <person name="Fujita J."/>
            <person name="Nakamura S."/>
        </authorList>
    </citation>
    <scope>NUCLEOTIDE SEQUENCE [LARGE SCALE GENOMIC DNA]</scope>
    <source>
        <strain evidence="4 5">JCM 14738</strain>
    </source>
</reference>
<name>A0A1X1TDB4_9MYCO</name>
<keyword evidence="2" id="KW-1133">Transmembrane helix</keyword>
<evidence type="ECO:0000256" key="2">
    <source>
        <dbReference type="SAM" id="Phobius"/>
    </source>
</evidence>
<dbReference type="InterPro" id="IPR043724">
    <property type="entry name" value="DUF5666"/>
</dbReference>
<dbReference type="STRING" id="44010.AWC00_11390"/>
<feature type="transmembrane region" description="Helical" evidence="2">
    <location>
        <begin position="12"/>
        <end position="32"/>
    </location>
</feature>